<accession>A0AAU8FI14</accession>
<dbReference type="EMBL" id="CP159289">
    <property type="protein sequence ID" value="XCH23622.1"/>
    <property type="molecule type" value="Genomic_DNA"/>
</dbReference>
<proteinExistence type="predicted"/>
<dbReference type="PANTHER" id="PTHR22893:SF91">
    <property type="entry name" value="NADPH DEHYDROGENASE 2-RELATED"/>
    <property type="match status" value="1"/>
</dbReference>
<dbReference type="GO" id="GO:0010181">
    <property type="term" value="F:FMN binding"/>
    <property type="evidence" value="ECO:0007669"/>
    <property type="project" value="InterPro"/>
</dbReference>
<dbReference type="InterPro" id="IPR001155">
    <property type="entry name" value="OxRdtase_FMN_N"/>
</dbReference>
<dbReference type="PANTHER" id="PTHR22893">
    <property type="entry name" value="NADH OXIDOREDUCTASE-RELATED"/>
    <property type="match status" value="1"/>
</dbReference>
<dbReference type="Pfam" id="PF00724">
    <property type="entry name" value="Oxidored_FMN"/>
    <property type="match status" value="1"/>
</dbReference>
<dbReference type="GO" id="GO:0016491">
    <property type="term" value="F:oxidoreductase activity"/>
    <property type="evidence" value="ECO:0007669"/>
    <property type="project" value="InterPro"/>
</dbReference>
<dbReference type="RefSeq" id="WP_353718946.1">
    <property type="nucleotide sequence ID" value="NZ_CP159289.1"/>
</dbReference>
<organism evidence="2">
    <name type="scientific">Dyadobacter sp. 676</name>
    <dbReference type="NCBI Taxonomy" id="3088362"/>
    <lineage>
        <taxon>Bacteria</taxon>
        <taxon>Pseudomonadati</taxon>
        <taxon>Bacteroidota</taxon>
        <taxon>Cytophagia</taxon>
        <taxon>Cytophagales</taxon>
        <taxon>Spirosomataceae</taxon>
        <taxon>Dyadobacter</taxon>
    </lineage>
</organism>
<sequence>MAVRSFLQIWHVGRMSHVSLMPDGQQPWGVTGEQATGSDVFAHGSDGRLTFVPASKPRQIGTDEIPALLEDFRWAFQNAAEAGFDGIELHAANGYLFEQFMNSTLNTRTDRYGGQTLENRTRFLLEVVDIAGEILGADKIGVRLSPFGHYNSIPADPHAGETFFYLSGELDRRGIAYLHLLYQLMPAGNMEEVTKFEETNLPDYFVKKVRDEFRGAIIWCGSFDKETAERALATGMVDLIAFGRPFIGNPDLVARLRNNWPLTVADRSVYYTRNGETGFTDFPNFAPPGYGGPLTAGGRTINVQFLKLV</sequence>
<dbReference type="Gene3D" id="3.20.20.70">
    <property type="entry name" value="Aldolase class I"/>
    <property type="match status" value="1"/>
</dbReference>
<feature type="domain" description="NADH:flavin oxidoreductase/NADH oxidase N-terminal" evidence="1">
    <location>
        <begin position="6"/>
        <end position="261"/>
    </location>
</feature>
<name>A0AAU8FI14_9BACT</name>
<evidence type="ECO:0000313" key="2">
    <source>
        <dbReference type="EMBL" id="XCH23622.1"/>
    </source>
</evidence>
<evidence type="ECO:0000259" key="1">
    <source>
        <dbReference type="Pfam" id="PF00724"/>
    </source>
</evidence>
<dbReference type="AlphaFoldDB" id="A0AAU8FI14"/>
<dbReference type="InterPro" id="IPR013785">
    <property type="entry name" value="Aldolase_TIM"/>
</dbReference>
<protein>
    <submittedName>
        <fullName evidence="2">Alkene reductase</fullName>
    </submittedName>
</protein>
<reference evidence="2" key="1">
    <citation type="submission" date="2024-06" db="EMBL/GenBank/DDBJ databases">
        <title>Sequencing and assembly of the genome of Dyadobacter sp. strain 676, a symbiont of Cyamopsis tetragonoloba.</title>
        <authorList>
            <person name="Guro P."/>
            <person name="Sazanova A."/>
            <person name="Kuznetsova I."/>
            <person name="Belimov A."/>
            <person name="Safronova V."/>
        </authorList>
    </citation>
    <scope>NUCLEOTIDE SEQUENCE</scope>
    <source>
        <strain evidence="2">676</strain>
    </source>
</reference>
<dbReference type="GO" id="GO:0005829">
    <property type="term" value="C:cytosol"/>
    <property type="evidence" value="ECO:0007669"/>
    <property type="project" value="TreeGrafter"/>
</dbReference>
<gene>
    <name evidence="2" type="ORF">ABV298_25460</name>
</gene>
<dbReference type="InterPro" id="IPR045247">
    <property type="entry name" value="Oye-like"/>
</dbReference>
<dbReference type="SUPFAM" id="SSF51395">
    <property type="entry name" value="FMN-linked oxidoreductases"/>
    <property type="match status" value="1"/>
</dbReference>